<reference evidence="9" key="1">
    <citation type="journal article" date="2020" name="Stud. Mycol.">
        <title>101 Dothideomycetes genomes: a test case for predicting lifestyles and emergence of pathogens.</title>
        <authorList>
            <person name="Haridas S."/>
            <person name="Albert R."/>
            <person name="Binder M."/>
            <person name="Bloem J."/>
            <person name="Labutti K."/>
            <person name="Salamov A."/>
            <person name="Andreopoulos B."/>
            <person name="Baker S."/>
            <person name="Barry K."/>
            <person name="Bills G."/>
            <person name="Bluhm B."/>
            <person name="Cannon C."/>
            <person name="Castanera R."/>
            <person name="Culley D."/>
            <person name="Daum C."/>
            <person name="Ezra D."/>
            <person name="Gonzalez J."/>
            <person name="Henrissat B."/>
            <person name="Kuo A."/>
            <person name="Liang C."/>
            <person name="Lipzen A."/>
            <person name="Lutzoni F."/>
            <person name="Magnuson J."/>
            <person name="Mondo S."/>
            <person name="Nolan M."/>
            <person name="Ohm R."/>
            <person name="Pangilinan J."/>
            <person name="Park H.-J."/>
            <person name="Ramirez L."/>
            <person name="Alfaro M."/>
            <person name="Sun H."/>
            <person name="Tritt A."/>
            <person name="Yoshinaga Y."/>
            <person name="Zwiers L.-H."/>
            <person name="Turgeon B."/>
            <person name="Goodwin S."/>
            <person name="Spatafora J."/>
            <person name="Crous P."/>
            <person name="Grigoriev I."/>
        </authorList>
    </citation>
    <scope>NUCLEOTIDE SEQUENCE</scope>
    <source>
        <strain evidence="9">CBS 121739</strain>
    </source>
</reference>
<dbReference type="InterPro" id="IPR012677">
    <property type="entry name" value="Nucleotide-bd_a/b_plait_sf"/>
</dbReference>
<evidence type="ECO:0000256" key="2">
    <source>
        <dbReference type="ARBA" id="ARBA00022664"/>
    </source>
</evidence>
<dbReference type="GO" id="GO:0005686">
    <property type="term" value="C:U2 snRNP"/>
    <property type="evidence" value="ECO:0007669"/>
    <property type="project" value="TreeGrafter"/>
</dbReference>
<dbReference type="OrthoDB" id="10258585at2759"/>
<evidence type="ECO:0000313" key="9">
    <source>
        <dbReference type="EMBL" id="KAF2761892.1"/>
    </source>
</evidence>
<accession>A0A6A6WGC0</accession>
<keyword evidence="4 6" id="KW-0694">RNA-binding</keyword>
<keyword evidence="10" id="KW-1185">Reference proteome</keyword>
<evidence type="ECO:0000259" key="8">
    <source>
        <dbReference type="PROSITE" id="PS50102"/>
    </source>
</evidence>
<dbReference type="InterPro" id="IPR034392">
    <property type="entry name" value="TatSF1-like_RRM1"/>
</dbReference>
<protein>
    <submittedName>
        <fullName evidence="9">Nuclear mRNA splicing factor-associated protein</fullName>
    </submittedName>
</protein>
<dbReference type="GO" id="GO:0005684">
    <property type="term" value="C:U2-type spliceosomal complex"/>
    <property type="evidence" value="ECO:0007669"/>
    <property type="project" value="TreeGrafter"/>
</dbReference>
<comment type="similarity">
    <text evidence="1">Belongs to the HTATSF1 family.</text>
</comment>
<evidence type="ECO:0000256" key="7">
    <source>
        <dbReference type="SAM" id="MobiDB-lite"/>
    </source>
</evidence>
<dbReference type="GeneID" id="54484320"/>
<dbReference type="CDD" id="cd12285">
    <property type="entry name" value="RRM3_RBM39_like"/>
    <property type="match status" value="1"/>
</dbReference>
<dbReference type="Gene3D" id="3.30.70.330">
    <property type="match status" value="2"/>
</dbReference>
<evidence type="ECO:0000256" key="5">
    <source>
        <dbReference type="ARBA" id="ARBA00023187"/>
    </source>
</evidence>
<feature type="region of interest" description="Disordered" evidence="7">
    <location>
        <begin position="55"/>
        <end position="106"/>
    </location>
</feature>
<dbReference type="PROSITE" id="PS50102">
    <property type="entry name" value="RRM"/>
    <property type="match status" value="1"/>
</dbReference>
<dbReference type="EMBL" id="ML996566">
    <property type="protein sequence ID" value="KAF2761892.1"/>
    <property type="molecule type" value="Genomic_DNA"/>
</dbReference>
<sequence>MTDPTSVRRPFPQSDTEFADDERVSFSQADNAYILEAEDQTEWIFNDAAKKWMPQIDEEEKEQQMQAYHVPGVAEDEPAVSNKKRKQDADGDQAGSKKKRTEPERKNTAVYVTKIPLDATVEEIHNVFSKCGMIAKSVDTDESRIKMYEDEEGHFKGDALISYFREESVSLAIKMLDDAPFRFGAPKEQENMRVTAADFSYKKEKGVKDGEDGAKPKSNKIKRKIQQQYTSMAAKLADWDDDDPQTLQQTSSRFDKVVVMKHMFTLHELEEDPAALLDIKEEIREDCANYGTVTNVVLFDKEPAGVVTVRFGTAEAARACVAKCDGRSFAGRFVEAYIADGSERFRKTSNHARTDEDEAEEEARLEKFGDWLEAQEAEQR</sequence>
<dbReference type="CDD" id="cd12281">
    <property type="entry name" value="RRM1_TatSF1_like"/>
    <property type="match status" value="1"/>
</dbReference>
<feature type="region of interest" description="Disordered" evidence="7">
    <location>
        <begin position="1"/>
        <end position="23"/>
    </location>
</feature>
<feature type="domain" description="RRM" evidence="8">
    <location>
        <begin position="108"/>
        <end position="199"/>
    </location>
</feature>
<dbReference type="FunFam" id="3.30.70.330:FF:000105">
    <property type="entry name" value="HIV Tat-specific factor 1 homolog"/>
    <property type="match status" value="1"/>
</dbReference>
<evidence type="ECO:0000256" key="4">
    <source>
        <dbReference type="ARBA" id="ARBA00022884"/>
    </source>
</evidence>
<organism evidence="9 10">
    <name type="scientific">Pseudovirgaria hyperparasitica</name>
    <dbReference type="NCBI Taxonomy" id="470096"/>
    <lineage>
        <taxon>Eukaryota</taxon>
        <taxon>Fungi</taxon>
        <taxon>Dikarya</taxon>
        <taxon>Ascomycota</taxon>
        <taxon>Pezizomycotina</taxon>
        <taxon>Dothideomycetes</taxon>
        <taxon>Dothideomycetes incertae sedis</taxon>
        <taxon>Acrospermales</taxon>
        <taxon>Acrospermaceae</taxon>
        <taxon>Pseudovirgaria</taxon>
    </lineage>
</organism>
<dbReference type="InterPro" id="IPR000504">
    <property type="entry name" value="RRM_dom"/>
</dbReference>
<dbReference type="PANTHER" id="PTHR15608">
    <property type="entry name" value="SPLICING FACTOR U2AF-ASSOCIATED PROTEIN 2"/>
    <property type="match status" value="1"/>
</dbReference>
<keyword evidence="5" id="KW-0508">mRNA splicing</keyword>
<proteinExistence type="inferred from homology"/>
<dbReference type="AlphaFoldDB" id="A0A6A6WGC0"/>
<keyword evidence="2" id="KW-0507">mRNA processing</keyword>
<evidence type="ECO:0000256" key="6">
    <source>
        <dbReference type="PROSITE-ProRule" id="PRU00176"/>
    </source>
</evidence>
<evidence type="ECO:0000256" key="1">
    <source>
        <dbReference type="ARBA" id="ARBA00007747"/>
    </source>
</evidence>
<dbReference type="Pfam" id="PF00076">
    <property type="entry name" value="RRM_1"/>
    <property type="match status" value="1"/>
</dbReference>
<evidence type="ECO:0000256" key="3">
    <source>
        <dbReference type="ARBA" id="ARBA00022737"/>
    </source>
</evidence>
<dbReference type="PANTHER" id="PTHR15608:SF0">
    <property type="entry name" value="HIV TAT-SPECIFIC FACTOR 1"/>
    <property type="match status" value="1"/>
</dbReference>
<dbReference type="RefSeq" id="XP_033604343.1">
    <property type="nucleotide sequence ID" value="XM_033743266.1"/>
</dbReference>
<gene>
    <name evidence="9" type="ORF">EJ05DRAFT_472848</name>
</gene>
<dbReference type="SUPFAM" id="SSF54928">
    <property type="entry name" value="RNA-binding domain, RBD"/>
    <property type="match status" value="2"/>
</dbReference>
<evidence type="ECO:0000313" key="10">
    <source>
        <dbReference type="Proteomes" id="UP000799437"/>
    </source>
</evidence>
<name>A0A6A6WGC0_9PEZI</name>
<dbReference type="InterPro" id="IPR035979">
    <property type="entry name" value="RBD_domain_sf"/>
</dbReference>
<dbReference type="InterPro" id="IPR034393">
    <property type="entry name" value="TatSF1-like"/>
</dbReference>
<dbReference type="GO" id="GO:0003723">
    <property type="term" value="F:RNA binding"/>
    <property type="evidence" value="ECO:0007669"/>
    <property type="project" value="UniProtKB-UniRule"/>
</dbReference>
<dbReference type="FunFam" id="3.30.70.330:FF:000329">
    <property type="entry name" value="splicing factor U2AF-associated protein 2"/>
    <property type="match status" value="1"/>
</dbReference>
<dbReference type="GO" id="GO:0000398">
    <property type="term" value="P:mRNA splicing, via spliceosome"/>
    <property type="evidence" value="ECO:0007669"/>
    <property type="project" value="InterPro"/>
</dbReference>
<keyword evidence="3" id="KW-0677">Repeat</keyword>
<dbReference type="Proteomes" id="UP000799437">
    <property type="component" value="Unassembled WGS sequence"/>
</dbReference>
<dbReference type="SMART" id="SM00360">
    <property type="entry name" value="RRM"/>
    <property type="match status" value="2"/>
</dbReference>